<dbReference type="AlphaFoldDB" id="A0A9X5CCH0"/>
<evidence type="ECO:0000313" key="2">
    <source>
        <dbReference type="EMBL" id="NDO68691.1"/>
    </source>
</evidence>
<name>A0A9X5CCH0_9FIRM</name>
<organism evidence="2 3">
    <name type="scientific">Schaedlerella arabinosiphila</name>
    <dbReference type="NCBI Taxonomy" id="2044587"/>
    <lineage>
        <taxon>Bacteria</taxon>
        <taxon>Bacillati</taxon>
        <taxon>Bacillota</taxon>
        <taxon>Clostridia</taxon>
        <taxon>Lachnospirales</taxon>
        <taxon>Lachnospiraceae</taxon>
        <taxon>Schaedlerella</taxon>
    </lineage>
</organism>
<protein>
    <submittedName>
        <fullName evidence="2">Class I SAM-dependent methyltransferase</fullName>
    </submittedName>
</protein>
<dbReference type="EMBL" id="VIRB01000055">
    <property type="protein sequence ID" value="NDO68691.1"/>
    <property type="molecule type" value="Genomic_DNA"/>
</dbReference>
<evidence type="ECO:0000259" key="1">
    <source>
        <dbReference type="Pfam" id="PF08241"/>
    </source>
</evidence>
<dbReference type="Proteomes" id="UP000474104">
    <property type="component" value="Unassembled WGS sequence"/>
</dbReference>
<dbReference type="GO" id="GO:0032259">
    <property type="term" value="P:methylation"/>
    <property type="evidence" value="ECO:0007669"/>
    <property type="project" value="UniProtKB-KW"/>
</dbReference>
<dbReference type="SUPFAM" id="SSF53335">
    <property type="entry name" value="S-adenosyl-L-methionine-dependent methyltransferases"/>
    <property type="match status" value="1"/>
</dbReference>
<keyword evidence="2" id="KW-0489">Methyltransferase</keyword>
<dbReference type="InterPro" id="IPR013216">
    <property type="entry name" value="Methyltransf_11"/>
</dbReference>
<sequence length="235" mass="27131">MSLKTVGQDMWNEAYERGGNILFYPHEEIVRFLNKHVRKRTGFIEFRNIMPLADSEWKNFTSLDLGCGIGRHIKLLDEFSLNPYGIDLSSEAVEQGKEWMCSLGKQELAEKMIIGSVTELPYANEFFNICVSHGVLDCMPRDLAKIGIDEAFRVLKRKGLMYLDFYMYDTKGDCDEQVKEGFDKNTIKSYFTVNSLKEFVGDKADIREFRITRITDADGNDIKYCCRAHLILQKS</sequence>
<evidence type="ECO:0000313" key="3">
    <source>
        <dbReference type="Proteomes" id="UP000474104"/>
    </source>
</evidence>
<dbReference type="RefSeq" id="WP_162205490.1">
    <property type="nucleotide sequence ID" value="NZ_VIRB01000055.1"/>
</dbReference>
<dbReference type="GO" id="GO:0008757">
    <property type="term" value="F:S-adenosylmethionine-dependent methyltransferase activity"/>
    <property type="evidence" value="ECO:0007669"/>
    <property type="project" value="InterPro"/>
</dbReference>
<dbReference type="Gene3D" id="3.40.50.150">
    <property type="entry name" value="Vaccinia Virus protein VP39"/>
    <property type="match status" value="1"/>
</dbReference>
<feature type="domain" description="Methyltransferase type 11" evidence="1">
    <location>
        <begin position="63"/>
        <end position="162"/>
    </location>
</feature>
<reference evidence="2 3" key="1">
    <citation type="submission" date="2019-07" db="EMBL/GenBank/DDBJ databases">
        <title>Draft genome sequences of 15 bacterial species constituting the stable defined intestinal microbiota of the GM15 gnotobiotic mouse model.</title>
        <authorList>
            <person name="Elie C."/>
            <person name="Mathieu A."/>
            <person name="Saliou A."/>
            <person name="Darnaud M."/>
            <person name="Leulier F."/>
            <person name="Tamellini A."/>
        </authorList>
    </citation>
    <scope>NUCLEOTIDE SEQUENCE [LARGE SCALE GENOMIC DNA]</scope>
    <source>
        <strain evidence="3">ASF 502</strain>
    </source>
</reference>
<dbReference type="InterPro" id="IPR029063">
    <property type="entry name" value="SAM-dependent_MTases_sf"/>
</dbReference>
<proteinExistence type="predicted"/>
<comment type="caution">
    <text evidence="2">The sequence shown here is derived from an EMBL/GenBank/DDBJ whole genome shotgun (WGS) entry which is preliminary data.</text>
</comment>
<gene>
    <name evidence="2" type="ORF">FMM80_08360</name>
</gene>
<accession>A0A9X5CCH0</accession>
<dbReference type="Pfam" id="PF08241">
    <property type="entry name" value="Methyltransf_11"/>
    <property type="match status" value="1"/>
</dbReference>
<dbReference type="CDD" id="cd02440">
    <property type="entry name" value="AdoMet_MTases"/>
    <property type="match status" value="1"/>
</dbReference>
<keyword evidence="2" id="KW-0808">Transferase</keyword>